<protein>
    <submittedName>
        <fullName evidence="2">Glycosyltransferase</fullName>
        <ecNumber evidence="2">2.4.-.-</ecNumber>
    </submittedName>
</protein>
<dbReference type="Gene3D" id="3.40.50.2000">
    <property type="entry name" value="Glycogen Phosphorylase B"/>
    <property type="match status" value="1"/>
</dbReference>
<keyword evidence="2" id="KW-0808">Transferase</keyword>
<feature type="domain" description="Glycosyl transferase family 1" evidence="1">
    <location>
        <begin position="209"/>
        <end position="342"/>
    </location>
</feature>
<evidence type="ECO:0000259" key="1">
    <source>
        <dbReference type="Pfam" id="PF00534"/>
    </source>
</evidence>
<dbReference type="EC" id="2.4.-.-" evidence="2"/>
<gene>
    <name evidence="2" type="ORF">PRL19_03275</name>
</gene>
<dbReference type="EMBL" id="CP117466">
    <property type="protein sequence ID" value="WDA13293.1"/>
    <property type="molecule type" value="Genomic_DNA"/>
</dbReference>
<dbReference type="InterPro" id="IPR001296">
    <property type="entry name" value="Glyco_trans_1"/>
</dbReference>
<dbReference type="SUPFAM" id="SSF53756">
    <property type="entry name" value="UDP-Glycosyltransferase/glycogen phosphorylase"/>
    <property type="match status" value="1"/>
</dbReference>
<proteinExistence type="predicted"/>
<organism evidence="2 3">
    <name type="scientific">Paracoccus marcusii</name>
    <dbReference type="NCBI Taxonomy" id="59779"/>
    <lineage>
        <taxon>Bacteria</taxon>
        <taxon>Pseudomonadati</taxon>
        <taxon>Pseudomonadota</taxon>
        <taxon>Alphaproteobacteria</taxon>
        <taxon>Rhodobacterales</taxon>
        <taxon>Paracoccaceae</taxon>
        <taxon>Paracoccus</taxon>
    </lineage>
</organism>
<dbReference type="RefSeq" id="WP_273743855.1">
    <property type="nucleotide sequence ID" value="NZ_CP117466.1"/>
</dbReference>
<dbReference type="Proteomes" id="UP001216899">
    <property type="component" value="Chromosome"/>
</dbReference>
<evidence type="ECO:0000313" key="2">
    <source>
        <dbReference type="EMBL" id="WDA13293.1"/>
    </source>
</evidence>
<sequence length="383" mass="40341">MHSRRLVVISDHCSDGPPVPVTHPAQIDTILPPPPTGQVTVTGGYLERLPLAAIAAGIVDTAEIWSFAGRCGESDASQGLAAGRADPDRPGLTRRVFRADAHDAPYGSAEAVRHLQQTGAPDILCVWGLGVGHDIMDAARGAVTIYNSIDAPALRIPDDLAARFDLFLTGAAWQSAEIRARIPGARTRVLPIGPNFASDVTFHPTGAAKDRDAVYVACAQPYKRHDILFDAMERRPGTTALLVVGYGDDDLRADADRRGLDVEIVGPPGVDHDAVNRLINRARVGVVCGQHDGAPAILTEYQLAGLPVLANADLVCGLDHVPASAGTIASPGAPFAAALDGLLASPPADPRPDAIARWGWRASIACLGQDIDAIRSDRRKEPS</sequence>
<evidence type="ECO:0000313" key="3">
    <source>
        <dbReference type="Proteomes" id="UP001216899"/>
    </source>
</evidence>
<reference evidence="2 3" key="1">
    <citation type="submission" date="2023-02" db="EMBL/GenBank/DDBJ databases">
        <title>Whole genome sequenc of Paracoccus marcusii MBLB0836.</title>
        <authorList>
            <person name="Seo M.-J."/>
            <person name="Cho E.-S."/>
            <person name="Hwang C.Y."/>
        </authorList>
    </citation>
    <scope>NUCLEOTIDE SEQUENCE [LARGE SCALE GENOMIC DNA]</scope>
    <source>
        <strain evidence="2 3">MBLB0836</strain>
    </source>
</reference>
<dbReference type="GO" id="GO:0016757">
    <property type="term" value="F:glycosyltransferase activity"/>
    <property type="evidence" value="ECO:0007669"/>
    <property type="project" value="UniProtKB-KW"/>
</dbReference>
<name>A0ABY7UTM9_9RHOB</name>
<accession>A0ABY7UTM9</accession>
<keyword evidence="3" id="KW-1185">Reference proteome</keyword>
<dbReference type="Pfam" id="PF00534">
    <property type="entry name" value="Glycos_transf_1"/>
    <property type="match status" value="1"/>
</dbReference>
<keyword evidence="2" id="KW-0328">Glycosyltransferase</keyword>